<feature type="region of interest" description="Disordered" evidence="12">
    <location>
        <begin position="1"/>
        <end position="29"/>
    </location>
</feature>
<evidence type="ECO:0000256" key="6">
    <source>
        <dbReference type="ARBA" id="ARBA00023054"/>
    </source>
</evidence>
<evidence type="ECO:0000256" key="12">
    <source>
        <dbReference type="SAM" id="MobiDB-lite"/>
    </source>
</evidence>
<dbReference type="OMA" id="KKVWKAW"/>
<dbReference type="PANTHER" id="PTHR28618">
    <property type="entry name" value="CENTROSOMAL PROTEIN POC5"/>
    <property type="match status" value="1"/>
</dbReference>
<dbReference type="PANTHER" id="PTHR28618:SF1">
    <property type="entry name" value="CENTROSOMAL PROTEIN POC5"/>
    <property type="match status" value="1"/>
</dbReference>
<organism evidence="13 14">
    <name type="scientific">Chiloscyllium punctatum</name>
    <name type="common">Brownbanded bambooshark</name>
    <name type="synonym">Hemiscyllium punctatum</name>
    <dbReference type="NCBI Taxonomy" id="137246"/>
    <lineage>
        <taxon>Eukaryota</taxon>
        <taxon>Metazoa</taxon>
        <taxon>Chordata</taxon>
        <taxon>Craniata</taxon>
        <taxon>Vertebrata</taxon>
        <taxon>Chondrichthyes</taxon>
        <taxon>Elasmobranchii</taxon>
        <taxon>Galeomorphii</taxon>
        <taxon>Galeoidea</taxon>
        <taxon>Orectolobiformes</taxon>
        <taxon>Hemiscylliidae</taxon>
        <taxon>Chiloscyllium</taxon>
    </lineage>
</organism>
<gene>
    <name evidence="13" type="ORF">chiPu_0003423</name>
</gene>
<feature type="region of interest" description="Disordered" evidence="12">
    <location>
        <begin position="537"/>
        <end position="561"/>
    </location>
</feature>
<evidence type="ECO:0000256" key="10">
    <source>
        <dbReference type="ARBA" id="ARBA00049959"/>
    </source>
</evidence>
<dbReference type="AlphaFoldDB" id="A0A401S3U0"/>
<evidence type="ECO:0000313" key="13">
    <source>
        <dbReference type="EMBL" id="GCC25019.1"/>
    </source>
</evidence>
<evidence type="ECO:0000256" key="2">
    <source>
        <dbReference type="ARBA" id="ARBA00010411"/>
    </source>
</evidence>
<feature type="compositionally biased region" description="Basic and acidic residues" evidence="12">
    <location>
        <begin position="1"/>
        <end position="10"/>
    </location>
</feature>
<name>A0A401S3U0_CHIPU</name>
<evidence type="ECO:0000256" key="9">
    <source>
        <dbReference type="ARBA" id="ARBA00031694"/>
    </source>
</evidence>
<comment type="similarity">
    <text evidence="2">Belongs to the POC5 family.</text>
</comment>
<evidence type="ECO:0000256" key="3">
    <source>
        <dbReference type="ARBA" id="ARBA00014910"/>
    </source>
</evidence>
<dbReference type="GO" id="GO:0032391">
    <property type="term" value="C:photoreceptor connecting cilium"/>
    <property type="evidence" value="ECO:0007669"/>
    <property type="project" value="TreeGrafter"/>
</dbReference>
<dbReference type="Proteomes" id="UP000287033">
    <property type="component" value="Unassembled WGS sequence"/>
</dbReference>
<feature type="region of interest" description="Disordered" evidence="12">
    <location>
        <begin position="43"/>
        <end position="133"/>
    </location>
</feature>
<evidence type="ECO:0000256" key="8">
    <source>
        <dbReference type="ARBA" id="ARBA00023306"/>
    </source>
</evidence>
<dbReference type="EMBL" id="BEZZ01000073">
    <property type="protein sequence ID" value="GCC25019.1"/>
    <property type="molecule type" value="Genomic_DNA"/>
</dbReference>
<evidence type="ECO:0000256" key="1">
    <source>
        <dbReference type="ARBA" id="ARBA00004114"/>
    </source>
</evidence>
<keyword evidence="14" id="KW-1185">Reference proteome</keyword>
<keyword evidence="5" id="KW-0677">Repeat</keyword>
<dbReference type="GO" id="GO:0042462">
    <property type="term" value="P:eye photoreceptor cell development"/>
    <property type="evidence" value="ECO:0007669"/>
    <property type="project" value="TreeGrafter"/>
</dbReference>
<evidence type="ECO:0000313" key="14">
    <source>
        <dbReference type="Proteomes" id="UP000287033"/>
    </source>
</evidence>
<dbReference type="GO" id="GO:0005814">
    <property type="term" value="C:centriole"/>
    <property type="evidence" value="ECO:0007669"/>
    <property type="project" value="UniProtKB-SubCell"/>
</dbReference>
<keyword evidence="7" id="KW-0206">Cytoskeleton</keyword>
<feature type="compositionally biased region" description="Polar residues" evidence="12">
    <location>
        <begin position="93"/>
        <end position="103"/>
    </location>
</feature>
<dbReference type="InterPro" id="IPR033351">
    <property type="entry name" value="POC5"/>
</dbReference>
<reference evidence="13 14" key="1">
    <citation type="journal article" date="2018" name="Nat. Ecol. Evol.">
        <title>Shark genomes provide insights into elasmobranch evolution and the origin of vertebrates.</title>
        <authorList>
            <person name="Hara Y"/>
            <person name="Yamaguchi K"/>
            <person name="Onimaru K"/>
            <person name="Kadota M"/>
            <person name="Koyanagi M"/>
            <person name="Keeley SD"/>
            <person name="Tatsumi K"/>
            <person name="Tanaka K"/>
            <person name="Motone F"/>
            <person name="Kageyama Y"/>
            <person name="Nozu R"/>
            <person name="Adachi N"/>
            <person name="Nishimura O"/>
            <person name="Nakagawa R"/>
            <person name="Tanegashima C"/>
            <person name="Kiyatake I"/>
            <person name="Matsumoto R"/>
            <person name="Murakumo K"/>
            <person name="Nishida K"/>
            <person name="Terakita A"/>
            <person name="Kuratani S"/>
            <person name="Sato K"/>
            <person name="Hyodo S Kuraku.S."/>
        </authorList>
    </citation>
    <scope>NUCLEOTIDE SEQUENCE [LARGE SCALE GENOMIC DNA]</scope>
</reference>
<feature type="coiled-coil region" evidence="11">
    <location>
        <begin position="198"/>
        <end position="225"/>
    </location>
</feature>
<comment type="function">
    <text evidence="10">Essential for the assembly of the distal half of centrioles, required for centriole elongation. Acts as a negative regulator of centriole elongation.</text>
</comment>
<accession>A0A401S3U0</accession>
<feature type="coiled-coil region" evidence="11">
    <location>
        <begin position="331"/>
        <end position="365"/>
    </location>
</feature>
<protein>
    <recommendedName>
        <fullName evidence="3">Centrosomal protein POC5</fullName>
    </recommendedName>
    <alternativeName>
        <fullName evidence="9">Protein of centriole 5</fullName>
    </alternativeName>
</protein>
<keyword evidence="6 11" id="KW-0175">Coiled coil</keyword>
<keyword evidence="4" id="KW-0963">Cytoplasm</keyword>
<comment type="subcellular location">
    <subcellularLocation>
        <location evidence="1">Cytoplasm</location>
        <location evidence="1">Cytoskeleton</location>
        <location evidence="1">Microtubule organizing center</location>
        <location evidence="1">Centrosome</location>
        <location evidence="1">Centriole</location>
    </subcellularLocation>
</comment>
<dbReference type="STRING" id="137246.A0A401S3U0"/>
<sequence length="576" mass="64337">MKMSSDEERISSPVLPKDSDRGSSVSSDLQDEYEELLRYAVVTPKWVSDSPKQSHREGNLAKSNKGSSAVQNNHSPQHFAGTTLEESHEHTLRQQTAGTQTVPDKTDAATLEKPPEDQQVHHRTPISSLSNTGLPVGQLTFSERSSSHFLVSRKPEMSDPVCQLPIPAENLDRVENILNTASDQLKTNILSEIRQWRLSVIEQHKQELQDERMKHEAQVAQMICQTENLNQLICTYEESVRRKDEVITNLIQGIQNLKEKIELMRRFTQWRLQHSEAKVEAYANTLAERHYKFCLLKKVCTAWKSEMQAKWKERVERACQARAEEVCIQLSRDYERKLDASREELERAKAEIRRLLAEKDKYTDSMKKAFMRGVCALNLEAMSMFQNGSRRVEHGESDSEHRRDDPNHCFVSAPQADGGLVAPISTALDPSIPFESDRMVALHFGSTNVNQTRPGEANTQPVTVAMSSSASGFQTTQQLPPTKCVTSAQQNTGKTIVARFTGRSDPSLKGVKCGSCQGVAPPMTTVCVERHHPVTQQTIGQGTAAKYPRSNQPPSGGKVAKSPAVICGVQSIKVVD</sequence>
<proteinExistence type="inferred from homology"/>
<evidence type="ECO:0000256" key="7">
    <source>
        <dbReference type="ARBA" id="ARBA00023212"/>
    </source>
</evidence>
<keyword evidence="8" id="KW-0131">Cell cycle</keyword>
<dbReference type="OrthoDB" id="10064898at2759"/>
<comment type="caution">
    <text evidence="13">The sequence shown here is derived from an EMBL/GenBank/DDBJ whole genome shotgun (WGS) entry which is preliminary data.</text>
</comment>
<feature type="compositionally biased region" description="Polar residues" evidence="12">
    <location>
        <begin position="61"/>
        <end position="76"/>
    </location>
</feature>
<evidence type="ECO:0000256" key="11">
    <source>
        <dbReference type="SAM" id="Coils"/>
    </source>
</evidence>
<evidence type="ECO:0000256" key="4">
    <source>
        <dbReference type="ARBA" id="ARBA00022490"/>
    </source>
</evidence>
<evidence type="ECO:0000256" key="5">
    <source>
        <dbReference type="ARBA" id="ARBA00022737"/>
    </source>
</evidence>